<evidence type="ECO:0000256" key="3">
    <source>
        <dbReference type="PIRNR" id="PIRNR036893"/>
    </source>
</evidence>
<comment type="caution">
    <text evidence="5">The sequence shown here is derived from an EMBL/GenBank/DDBJ whole genome shotgun (WGS) entry which is preliminary data.</text>
</comment>
<dbReference type="GO" id="GO:0008289">
    <property type="term" value="F:lipid binding"/>
    <property type="evidence" value="ECO:0007669"/>
    <property type="project" value="UniProtKB-KW"/>
</dbReference>
<dbReference type="Gene3D" id="2.40.128.20">
    <property type="match status" value="1"/>
</dbReference>
<dbReference type="InterPro" id="IPR022271">
    <property type="entry name" value="Lipocalin_ApoD"/>
</dbReference>
<dbReference type="GO" id="GO:0000302">
    <property type="term" value="P:response to reactive oxygen species"/>
    <property type="evidence" value="ECO:0007669"/>
    <property type="project" value="TreeGrafter"/>
</dbReference>
<dbReference type="AlphaFoldDB" id="A0A210QXW5"/>
<evidence type="ECO:0000313" key="6">
    <source>
        <dbReference type="Proteomes" id="UP000242188"/>
    </source>
</evidence>
<proteinExistence type="inferred from homology"/>
<dbReference type="GO" id="GO:0005737">
    <property type="term" value="C:cytoplasm"/>
    <property type="evidence" value="ECO:0007669"/>
    <property type="project" value="TreeGrafter"/>
</dbReference>
<reference evidence="5 6" key="1">
    <citation type="journal article" date="2017" name="Nat. Ecol. Evol.">
        <title>Scallop genome provides insights into evolution of bilaterian karyotype and development.</title>
        <authorList>
            <person name="Wang S."/>
            <person name="Zhang J."/>
            <person name="Jiao W."/>
            <person name="Li J."/>
            <person name="Xun X."/>
            <person name="Sun Y."/>
            <person name="Guo X."/>
            <person name="Huan P."/>
            <person name="Dong B."/>
            <person name="Zhang L."/>
            <person name="Hu X."/>
            <person name="Sun X."/>
            <person name="Wang J."/>
            <person name="Zhao C."/>
            <person name="Wang Y."/>
            <person name="Wang D."/>
            <person name="Huang X."/>
            <person name="Wang R."/>
            <person name="Lv J."/>
            <person name="Li Y."/>
            <person name="Zhang Z."/>
            <person name="Liu B."/>
            <person name="Lu W."/>
            <person name="Hui Y."/>
            <person name="Liang J."/>
            <person name="Zhou Z."/>
            <person name="Hou R."/>
            <person name="Li X."/>
            <person name="Liu Y."/>
            <person name="Li H."/>
            <person name="Ning X."/>
            <person name="Lin Y."/>
            <person name="Zhao L."/>
            <person name="Xing Q."/>
            <person name="Dou J."/>
            <person name="Li Y."/>
            <person name="Mao J."/>
            <person name="Guo H."/>
            <person name="Dou H."/>
            <person name="Li T."/>
            <person name="Mu C."/>
            <person name="Jiang W."/>
            <person name="Fu Q."/>
            <person name="Fu X."/>
            <person name="Miao Y."/>
            <person name="Liu J."/>
            <person name="Yu Q."/>
            <person name="Li R."/>
            <person name="Liao H."/>
            <person name="Li X."/>
            <person name="Kong Y."/>
            <person name="Jiang Z."/>
            <person name="Chourrout D."/>
            <person name="Li R."/>
            <person name="Bao Z."/>
        </authorList>
    </citation>
    <scope>NUCLEOTIDE SEQUENCE [LARGE SCALE GENOMIC DNA]</scope>
    <source>
        <strain evidence="5 6">PY_sf001</strain>
    </source>
</reference>
<keyword evidence="6" id="KW-1185">Reference proteome</keyword>
<name>A0A210QXW5_MIZYE</name>
<dbReference type="GO" id="GO:0006629">
    <property type="term" value="P:lipid metabolic process"/>
    <property type="evidence" value="ECO:0007669"/>
    <property type="project" value="TreeGrafter"/>
</dbReference>
<sequence length="190" mass="21766">MSIMAVQVEVLFLLALLAMMTTISAKAKCPTVPVIADFSTKLHRGTWYEIERIDNPLQMTAKCISYTYCPKRNGDMRVSYGRLELAMLNRTTTRGTLTRIDRKYPNQFKLSLEAINDLDQSVIYTDYKKHAVLYGCEGGIEFAFILSRERKPIGRRTLRRLYQYLRDLGTDVNQLITSDQTGCDVCSRVC</sequence>
<dbReference type="OrthoDB" id="565904at2759"/>
<keyword evidence="3" id="KW-0732">Signal</keyword>
<keyword evidence="5" id="KW-0449">Lipoprotein</keyword>
<dbReference type="PANTHER" id="PTHR10612">
    <property type="entry name" value="APOLIPOPROTEIN D"/>
    <property type="match status" value="1"/>
</dbReference>
<protein>
    <submittedName>
        <fullName evidence="5">Apolipoprotein D</fullName>
    </submittedName>
</protein>
<dbReference type="InterPro" id="IPR000566">
    <property type="entry name" value="Lipocln_cytosolic_FA-bd_dom"/>
</dbReference>
<feature type="signal peptide" evidence="3">
    <location>
        <begin position="1"/>
        <end position="27"/>
    </location>
</feature>
<accession>A0A210QXW5</accession>
<organism evidence="5 6">
    <name type="scientific">Mizuhopecten yessoensis</name>
    <name type="common">Japanese scallop</name>
    <name type="synonym">Patinopecten yessoensis</name>
    <dbReference type="NCBI Taxonomy" id="6573"/>
    <lineage>
        <taxon>Eukaryota</taxon>
        <taxon>Metazoa</taxon>
        <taxon>Spiralia</taxon>
        <taxon>Lophotrochozoa</taxon>
        <taxon>Mollusca</taxon>
        <taxon>Bivalvia</taxon>
        <taxon>Autobranchia</taxon>
        <taxon>Pteriomorphia</taxon>
        <taxon>Pectinida</taxon>
        <taxon>Pectinoidea</taxon>
        <taxon>Pectinidae</taxon>
        <taxon>Mizuhopecten</taxon>
    </lineage>
</organism>
<dbReference type="Proteomes" id="UP000242188">
    <property type="component" value="Unassembled WGS sequence"/>
</dbReference>
<dbReference type="InterPro" id="IPR012674">
    <property type="entry name" value="Calycin"/>
</dbReference>
<evidence type="ECO:0000259" key="4">
    <source>
        <dbReference type="Pfam" id="PF08212"/>
    </source>
</evidence>
<keyword evidence="2" id="KW-0446">Lipid-binding</keyword>
<dbReference type="PIRSF" id="PIRSF036893">
    <property type="entry name" value="Lipocalin_ApoD"/>
    <property type="match status" value="1"/>
</dbReference>
<evidence type="ECO:0000313" key="5">
    <source>
        <dbReference type="EMBL" id="OWF53545.1"/>
    </source>
</evidence>
<feature type="chain" id="PRO_5013435926" evidence="3">
    <location>
        <begin position="28"/>
        <end position="190"/>
    </location>
</feature>
<gene>
    <name evidence="5" type="ORF">KP79_PYT13658</name>
</gene>
<dbReference type="SUPFAM" id="SSF50814">
    <property type="entry name" value="Lipocalins"/>
    <property type="match status" value="1"/>
</dbReference>
<evidence type="ECO:0000256" key="2">
    <source>
        <dbReference type="ARBA" id="ARBA00023121"/>
    </source>
</evidence>
<feature type="domain" description="Lipocalin/cytosolic fatty-acid binding" evidence="4">
    <location>
        <begin position="43"/>
        <end position="179"/>
    </location>
</feature>
<evidence type="ECO:0000256" key="1">
    <source>
        <dbReference type="ARBA" id="ARBA00006889"/>
    </source>
</evidence>
<comment type="similarity">
    <text evidence="1 3">Belongs to the calycin superfamily. Lipocalin family.</text>
</comment>
<dbReference type="PANTHER" id="PTHR10612:SF62">
    <property type="entry name" value="LIPOCALIN_CYTOSOLIC FATTY-ACID BINDING DOMAIN-CONTAINING PROTEIN"/>
    <property type="match status" value="1"/>
</dbReference>
<dbReference type="EMBL" id="NEDP02001335">
    <property type="protein sequence ID" value="OWF53545.1"/>
    <property type="molecule type" value="Genomic_DNA"/>
</dbReference>
<dbReference type="Pfam" id="PF08212">
    <property type="entry name" value="Lipocalin_2"/>
    <property type="match status" value="1"/>
</dbReference>